<evidence type="ECO:0000313" key="2">
    <source>
        <dbReference type="Proteomes" id="UP001595632"/>
    </source>
</evidence>
<dbReference type="RefSeq" id="WP_275634868.1">
    <property type="nucleotide sequence ID" value="NZ_JARGYD010000013.1"/>
</dbReference>
<evidence type="ECO:0000313" key="1">
    <source>
        <dbReference type="EMBL" id="MFC3144706.1"/>
    </source>
</evidence>
<dbReference type="EMBL" id="JBHRTB010000010">
    <property type="protein sequence ID" value="MFC3144706.1"/>
    <property type="molecule type" value="Genomic_DNA"/>
</dbReference>
<keyword evidence="2" id="KW-1185">Reference proteome</keyword>
<dbReference type="Proteomes" id="UP001595632">
    <property type="component" value="Unassembled WGS sequence"/>
</dbReference>
<gene>
    <name evidence="1" type="ORF">ACFOGP_18430</name>
</gene>
<proteinExistence type="predicted"/>
<comment type="caution">
    <text evidence="1">The sequence shown here is derived from an EMBL/GenBank/DDBJ whole genome shotgun (WGS) entry which is preliminary data.</text>
</comment>
<protein>
    <submittedName>
        <fullName evidence="1">Sulfotransferase</fullName>
    </submittedName>
</protein>
<sequence>MTKPLVVLSSARSGTNYFLSVFQKMAPNGVVLREVFRKGGDSLPELIALTGMPRSQLVALGQDDPVALWDILLDAAGPRPLALKIFYYHARPSSPIWDRLIDEARIVHLVRRRVLDTFVSRKLAETTGAWFQPADVGTLPARPEVRLDPAELSAFITERQGYVQRFRERFQNADLHEVSYEDIAADPKLCADWIARVTGLPIPAVPLQLPIRKQNTWAIRDIVSNYDEIAAFDKAHL</sequence>
<accession>A0ABV7GWS1</accession>
<dbReference type="SUPFAM" id="SSF52540">
    <property type="entry name" value="P-loop containing nucleoside triphosphate hydrolases"/>
    <property type="match status" value="1"/>
</dbReference>
<organism evidence="1 2">
    <name type="scientific">Psychromarinibacter halotolerans</name>
    <dbReference type="NCBI Taxonomy" id="1775175"/>
    <lineage>
        <taxon>Bacteria</taxon>
        <taxon>Pseudomonadati</taxon>
        <taxon>Pseudomonadota</taxon>
        <taxon>Alphaproteobacteria</taxon>
        <taxon>Rhodobacterales</taxon>
        <taxon>Paracoccaceae</taxon>
        <taxon>Psychromarinibacter</taxon>
    </lineage>
</organism>
<reference evidence="2" key="1">
    <citation type="journal article" date="2019" name="Int. J. Syst. Evol. Microbiol.">
        <title>The Global Catalogue of Microorganisms (GCM) 10K type strain sequencing project: providing services to taxonomists for standard genome sequencing and annotation.</title>
        <authorList>
            <consortium name="The Broad Institute Genomics Platform"/>
            <consortium name="The Broad Institute Genome Sequencing Center for Infectious Disease"/>
            <person name="Wu L."/>
            <person name="Ma J."/>
        </authorList>
    </citation>
    <scope>NUCLEOTIDE SEQUENCE [LARGE SCALE GENOMIC DNA]</scope>
    <source>
        <strain evidence="2">KCTC 52366</strain>
    </source>
</reference>
<dbReference type="Gene3D" id="3.40.50.300">
    <property type="entry name" value="P-loop containing nucleotide triphosphate hydrolases"/>
    <property type="match status" value="1"/>
</dbReference>
<dbReference type="InterPro" id="IPR027417">
    <property type="entry name" value="P-loop_NTPase"/>
</dbReference>
<name>A0ABV7GWS1_9RHOB</name>